<organism evidence="1 2">
    <name type="scientific">Collimonas pratensis</name>
    <dbReference type="NCBI Taxonomy" id="279113"/>
    <lineage>
        <taxon>Bacteria</taxon>
        <taxon>Pseudomonadati</taxon>
        <taxon>Pseudomonadota</taxon>
        <taxon>Betaproteobacteria</taxon>
        <taxon>Burkholderiales</taxon>
        <taxon>Oxalobacteraceae</taxon>
        <taxon>Collimonas</taxon>
    </lineage>
</organism>
<proteinExistence type="predicted"/>
<protein>
    <submittedName>
        <fullName evidence="1">Uncharacterized protein</fullName>
    </submittedName>
</protein>
<evidence type="ECO:0000313" key="1">
    <source>
        <dbReference type="EMBL" id="AMP16301.1"/>
    </source>
</evidence>
<dbReference type="Proteomes" id="UP000074914">
    <property type="component" value="Chromosome"/>
</dbReference>
<sequence>MHVERTGPASALLNVALLAVSIRQTDSQPKMNNIEKLRNS</sequence>
<reference evidence="1 2" key="1">
    <citation type="submission" date="2015-11" db="EMBL/GenBank/DDBJ databases">
        <title>Exploring the genomic traits of fungus-feeding bacterial genus Collimonas.</title>
        <authorList>
            <person name="Song C."/>
            <person name="Schmidt R."/>
            <person name="de Jager V."/>
            <person name="Krzyzanowska D."/>
            <person name="Jongedijk E."/>
            <person name="Cankar K."/>
            <person name="Beekwilder J."/>
            <person name="van Veen A."/>
            <person name="de Boer W."/>
            <person name="van Veen J.A."/>
            <person name="Garbeva P."/>
        </authorList>
    </citation>
    <scope>NUCLEOTIDE SEQUENCE [LARGE SCALE GENOMIC DNA]</scope>
    <source>
        <strain evidence="1 2">Ter291</strain>
    </source>
</reference>
<keyword evidence="2" id="KW-1185">Reference proteome</keyword>
<gene>
    <name evidence="1" type="ORF">CPter291_4068</name>
</gene>
<dbReference type="EMBL" id="CP013236">
    <property type="protein sequence ID" value="AMP16301.1"/>
    <property type="molecule type" value="Genomic_DNA"/>
</dbReference>
<accession>A0ABM5ZB97</accession>
<evidence type="ECO:0000313" key="2">
    <source>
        <dbReference type="Proteomes" id="UP000074914"/>
    </source>
</evidence>
<name>A0ABM5ZB97_9BURK</name>